<reference evidence="2" key="1">
    <citation type="submission" date="2023-09" db="EMBL/GenBank/DDBJ databases">
        <authorList>
            <consortium name="CW5 consortium"/>
            <person name="Lu C.-W."/>
        </authorList>
    </citation>
    <scope>NUCLEOTIDE SEQUENCE</scope>
    <source>
        <strain evidence="2">KPS</strain>
    </source>
</reference>
<gene>
    <name evidence="2" type="ORF">KPS_001242</name>
</gene>
<evidence type="ECO:0000313" key="2">
    <source>
        <dbReference type="EMBL" id="WMW66639.1"/>
    </source>
</evidence>
<keyword evidence="3" id="KW-1185">Reference proteome</keyword>
<dbReference type="RefSeq" id="WP_309542503.1">
    <property type="nucleotide sequence ID" value="NZ_CP133659.1"/>
</dbReference>
<protein>
    <submittedName>
        <fullName evidence="2">Uncharacterized protein</fullName>
    </submittedName>
</protein>
<dbReference type="EMBL" id="CP133659">
    <property type="protein sequence ID" value="WMW66639.1"/>
    <property type="molecule type" value="Genomic_DNA"/>
</dbReference>
<evidence type="ECO:0000313" key="3">
    <source>
        <dbReference type="Proteomes" id="UP001180616"/>
    </source>
</evidence>
<proteinExistence type="predicted"/>
<name>A0ABY9R4I0_9BACT</name>
<feature type="region of interest" description="Disordered" evidence="1">
    <location>
        <begin position="72"/>
        <end position="107"/>
    </location>
</feature>
<organism evidence="2 3">
    <name type="scientific">Nitratidesulfovibrio liaohensis</name>
    <dbReference type="NCBI Taxonomy" id="2604158"/>
    <lineage>
        <taxon>Bacteria</taxon>
        <taxon>Pseudomonadati</taxon>
        <taxon>Thermodesulfobacteriota</taxon>
        <taxon>Desulfovibrionia</taxon>
        <taxon>Desulfovibrionales</taxon>
        <taxon>Desulfovibrionaceae</taxon>
        <taxon>Nitratidesulfovibrio</taxon>
    </lineage>
</organism>
<evidence type="ECO:0000256" key="1">
    <source>
        <dbReference type="SAM" id="MobiDB-lite"/>
    </source>
</evidence>
<accession>A0ABY9R4I0</accession>
<sequence>MADTRKFCATVCVKSGTTRARLELADAARHGGPAGRYRVRIDRRWHDQPDGADAWLDPTDVGTLVAALLAGSSVPDAVPPRPDLPRGTRVSAPNGRESGGLPMRDSTRTATEPVLGYDGQWMVGVILCGHGVVLVPVEELTVYEGRR</sequence>
<dbReference type="Proteomes" id="UP001180616">
    <property type="component" value="Chromosome"/>
</dbReference>